<organism evidence="2">
    <name type="scientific">marine sediment metagenome</name>
    <dbReference type="NCBI Taxonomy" id="412755"/>
    <lineage>
        <taxon>unclassified sequences</taxon>
        <taxon>metagenomes</taxon>
        <taxon>ecological metagenomes</taxon>
    </lineage>
</organism>
<protein>
    <submittedName>
        <fullName evidence="2">Uncharacterized protein</fullName>
    </submittedName>
</protein>
<gene>
    <name evidence="2" type="ORF">LCGC14_0453500</name>
</gene>
<feature type="compositionally biased region" description="Acidic residues" evidence="1">
    <location>
        <begin position="28"/>
        <end position="46"/>
    </location>
</feature>
<evidence type="ECO:0000256" key="1">
    <source>
        <dbReference type="SAM" id="MobiDB-lite"/>
    </source>
</evidence>
<reference evidence="2" key="1">
    <citation type="journal article" date="2015" name="Nature">
        <title>Complex archaea that bridge the gap between prokaryotes and eukaryotes.</title>
        <authorList>
            <person name="Spang A."/>
            <person name="Saw J.H."/>
            <person name="Jorgensen S.L."/>
            <person name="Zaremba-Niedzwiedzka K."/>
            <person name="Martijn J."/>
            <person name="Lind A.E."/>
            <person name="van Eijk R."/>
            <person name="Schleper C."/>
            <person name="Guy L."/>
            <person name="Ettema T.J."/>
        </authorList>
    </citation>
    <scope>NUCLEOTIDE SEQUENCE</scope>
</reference>
<name>A0A0F9SH24_9ZZZZ</name>
<comment type="caution">
    <text evidence="2">The sequence shown here is derived from an EMBL/GenBank/DDBJ whole genome shotgun (WGS) entry which is preliminary data.</text>
</comment>
<evidence type="ECO:0000313" key="2">
    <source>
        <dbReference type="EMBL" id="KKN68210.1"/>
    </source>
</evidence>
<dbReference type="EMBL" id="LAZR01000455">
    <property type="protein sequence ID" value="KKN68210.1"/>
    <property type="molecule type" value="Genomic_DNA"/>
</dbReference>
<feature type="region of interest" description="Disordered" evidence="1">
    <location>
        <begin position="27"/>
        <end position="169"/>
    </location>
</feature>
<proteinExistence type="predicted"/>
<sequence>MRLTPWILPLALSAALLTTTSYVFADNHEDEDQQHEPLDDAALEEEYGIKAGSVKRDPVENSDSDSESDSEQPSDEEDRSEDEQDEASEEPADDEARSSADESAADVTENERKEMAGEENNGEITADGDEVAEGGTGGTGSAEDALANGEDDESTEDDGESDESTDDNE</sequence>
<feature type="compositionally biased region" description="Acidic residues" evidence="1">
    <location>
        <begin position="60"/>
        <end position="93"/>
    </location>
</feature>
<dbReference type="AlphaFoldDB" id="A0A0F9SH24"/>
<feature type="compositionally biased region" description="Acidic residues" evidence="1">
    <location>
        <begin position="149"/>
        <end position="169"/>
    </location>
</feature>
<accession>A0A0F9SH24</accession>